<evidence type="ECO:0000256" key="5">
    <source>
        <dbReference type="ARBA" id="ARBA00031206"/>
    </source>
</evidence>
<accession>A0ABP1P5N9</accession>
<keyword evidence="2" id="KW-0809">Transit peptide</keyword>
<reference evidence="7 8" key="1">
    <citation type="submission" date="2024-08" db="EMBL/GenBank/DDBJ databases">
        <authorList>
            <person name="Will J Nash"/>
            <person name="Angela Man"/>
            <person name="Seanna McTaggart"/>
            <person name="Kendall Baker"/>
            <person name="Tom Barker"/>
            <person name="Leah Catchpole"/>
            <person name="Alex Durrant"/>
            <person name="Karim Gharbi"/>
            <person name="Naomi Irish"/>
            <person name="Gemy Kaithakottil"/>
            <person name="Debby Ku"/>
            <person name="Aaliyah Providence"/>
            <person name="Felix Shaw"/>
            <person name="David Swarbreck"/>
            <person name="Chris Watkins"/>
            <person name="Ann M. McCartney"/>
            <person name="Giulio Formenti"/>
            <person name="Alice Mouton"/>
            <person name="Noel Vella"/>
            <person name="Bjorn M von Reumont"/>
            <person name="Adriana Vella"/>
            <person name="Wilfried Haerty"/>
        </authorList>
    </citation>
    <scope>NUCLEOTIDE SEQUENCE [LARGE SCALE GENOMIC DNA]</scope>
</reference>
<dbReference type="PANTHER" id="PTHR34260:SF1">
    <property type="entry name" value="UBIQUINOL-CYTOCHROME-C REDUCTASE COMPLEX ASSEMBLY FACTOR 2"/>
    <property type="match status" value="1"/>
</dbReference>
<dbReference type="EMBL" id="CAXAJV020001299">
    <property type="protein sequence ID" value="CAL7948581.1"/>
    <property type="molecule type" value="Genomic_DNA"/>
</dbReference>
<organism evidence="7 8">
    <name type="scientific">Xylocopa violacea</name>
    <name type="common">Violet carpenter bee</name>
    <name type="synonym">Apis violacea</name>
    <dbReference type="NCBI Taxonomy" id="135666"/>
    <lineage>
        <taxon>Eukaryota</taxon>
        <taxon>Metazoa</taxon>
        <taxon>Ecdysozoa</taxon>
        <taxon>Arthropoda</taxon>
        <taxon>Hexapoda</taxon>
        <taxon>Insecta</taxon>
        <taxon>Pterygota</taxon>
        <taxon>Neoptera</taxon>
        <taxon>Endopterygota</taxon>
        <taxon>Hymenoptera</taxon>
        <taxon>Apocrita</taxon>
        <taxon>Aculeata</taxon>
        <taxon>Apoidea</taxon>
        <taxon>Anthophila</taxon>
        <taxon>Apidae</taxon>
        <taxon>Xylocopa</taxon>
        <taxon>Xylocopa</taxon>
    </lineage>
</organism>
<evidence type="ECO:0000256" key="1">
    <source>
        <dbReference type="ARBA" id="ARBA00004436"/>
    </source>
</evidence>
<evidence type="ECO:0000256" key="6">
    <source>
        <dbReference type="ARBA" id="ARBA00032983"/>
    </source>
</evidence>
<evidence type="ECO:0000256" key="4">
    <source>
        <dbReference type="ARBA" id="ARBA00023271"/>
    </source>
</evidence>
<evidence type="ECO:0000313" key="7">
    <source>
        <dbReference type="EMBL" id="CAL7948581.1"/>
    </source>
</evidence>
<keyword evidence="4" id="KW-1135">Mitochondrion nucleoid</keyword>
<comment type="subcellular location">
    <subcellularLocation>
        <location evidence="1">Mitochondrion matrix</location>
        <location evidence="1">Mitochondrion nucleoid</location>
    </subcellularLocation>
</comment>
<comment type="caution">
    <text evidence="7">The sequence shown here is derived from an EMBL/GenBank/DDBJ whole genome shotgun (WGS) entry which is preliminary data.</text>
</comment>
<proteinExistence type="predicted"/>
<dbReference type="Proteomes" id="UP001642520">
    <property type="component" value="Unassembled WGS sequence"/>
</dbReference>
<evidence type="ECO:0000256" key="3">
    <source>
        <dbReference type="ARBA" id="ARBA00023128"/>
    </source>
</evidence>
<keyword evidence="3" id="KW-0496">Mitochondrion</keyword>
<name>A0ABP1P5N9_XYLVO</name>
<keyword evidence="8" id="KW-1185">Reference proteome</keyword>
<evidence type="ECO:0000313" key="8">
    <source>
        <dbReference type="Proteomes" id="UP001642520"/>
    </source>
</evidence>
<dbReference type="Pfam" id="PF20180">
    <property type="entry name" value="UQCC2_CBP6"/>
    <property type="match status" value="1"/>
</dbReference>
<dbReference type="PANTHER" id="PTHR34260">
    <property type="entry name" value="UBIQUINOL-CYTOCHROME-C REDUCTASE COMPLEX ASSEMBLY FACTOR 2"/>
    <property type="match status" value="1"/>
</dbReference>
<dbReference type="InterPro" id="IPR037698">
    <property type="entry name" value="UQCC2"/>
</dbReference>
<gene>
    <name evidence="7" type="ORF">XYLVIOL_LOCUS8956</name>
</gene>
<sequence>MGTYRNYMKLLESWPLDNSKPGRDLAQHIRDQLKLAFAKGEASEVNREQCDRYYMSLKRICSNHYGQLYTRTLSNSATGLTREQCNLMLSPEALQTINEEGAGFFSRIISKLSKKDVEKKF</sequence>
<protein>
    <recommendedName>
        <fullName evidence="6">Mitochondrial nucleoid factor 1</fullName>
    </recommendedName>
    <alternativeName>
        <fullName evidence="5">Mitochondrial protein M19</fullName>
    </alternativeName>
</protein>
<evidence type="ECO:0000256" key="2">
    <source>
        <dbReference type="ARBA" id="ARBA00022946"/>
    </source>
</evidence>